<protein>
    <recommendedName>
        <fullName evidence="4">DUF4190 domain-containing protein</fullName>
    </recommendedName>
</protein>
<gene>
    <name evidence="2" type="ORF">H9659_07675</name>
</gene>
<dbReference type="Proteomes" id="UP000659496">
    <property type="component" value="Unassembled WGS sequence"/>
</dbReference>
<keyword evidence="1" id="KW-1133">Transmembrane helix</keyword>
<sequence>MYKKNPEQQVGWKALFVVILGLFSFSITWEIASTAIQIAVLPLGVWILYFILKRKTGRWERYRKFAWLGFGSNYIILLSLLLGSAIGHSFYPTDHAATFVSDVKAASILSIHPTGNGEATLKVETLKSELHKLQSSEIYDEAWYEDMFLNEKAAYERFPYLLKDAKPKWGSGVRSTSFVEKDGKGLLIQTPTQTLYFRSTQSFIEEDEEN</sequence>
<accession>A0ABR8PJ86</accession>
<dbReference type="EMBL" id="JACSQY010000004">
    <property type="protein sequence ID" value="MBD7908204.1"/>
    <property type="molecule type" value="Genomic_DNA"/>
</dbReference>
<reference evidence="2 3" key="1">
    <citation type="submission" date="2020-08" db="EMBL/GenBank/DDBJ databases">
        <title>A Genomic Blueprint of the Chicken Gut Microbiome.</title>
        <authorList>
            <person name="Gilroy R."/>
            <person name="Ravi A."/>
            <person name="Getino M."/>
            <person name="Pursley I."/>
            <person name="Horton D.L."/>
            <person name="Alikhan N.-F."/>
            <person name="Baker D."/>
            <person name="Gharbi K."/>
            <person name="Hall N."/>
            <person name="Watson M."/>
            <person name="Adriaenssens E.M."/>
            <person name="Foster-Nyarko E."/>
            <person name="Jarju S."/>
            <person name="Secka A."/>
            <person name="Antonio M."/>
            <person name="Oren A."/>
            <person name="Chaudhuri R."/>
            <person name="La Ragione R.M."/>
            <person name="Hildebrand F."/>
            <person name="Pallen M.J."/>
        </authorList>
    </citation>
    <scope>NUCLEOTIDE SEQUENCE [LARGE SCALE GENOMIC DNA]</scope>
    <source>
        <strain evidence="2 3">Sa3CUA8</strain>
    </source>
</reference>
<keyword evidence="3" id="KW-1185">Reference proteome</keyword>
<feature type="transmembrane region" description="Helical" evidence="1">
    <location>
        <begin position="64"/>
        <end position="86"/>
    </location>
</feature>
<organism evidence="2 3">
    <name type="scientific">Sporosarcina gallistercoris</name>
    <dbReference type="NCBI Taxonomy" id="2762245"/>
    <lineage>
        <taxon>Bacteria</taxon>
        <taxon>Bacillati</taxon>
        <taxon>Bacillota</taxon>
        <taxon>Bacilli</taxon>
        <taxon>Bacillales</taxon>
        <taxon>Caryophanaceae</taxon>
        <taxon>Sporosarcina</taxon>
    </lineage>
</organism>
<evidence type="ECO:0000313" key="3">
    <source>
        <dbReference type="Proteomes" id="UP000659496"/>
    </source>
</evidence>
<proteinExistence type="predicted"/>
<comment type="caution">
    <text evidence="2">The sequence shown here is derived from an EMBL/GenBank/DDBJ whole genome shotgun (WGS) entry which is preliminary data.</text>
</comment>
<evidence type="ECO:0008006" key="4">
    <source>
        <dbReference type="Google" id="ProtNLM"/>
    </source>
</evidence>
<evidence type="ECO:0000256" key="1">
    <source>
        <dbReference type="SAM" id="Phobius"/>
    </source>
</evidence>
<keyword evidence="1" id="KW-0812">Transmembrane</keyword>
<feature type="transmembrane region" description="Helical" evidence="1">
    <location>
        <begin position="35"/>
        <end position="52"/>
    </location>
</feature>
<keyword evidence="1" id="KW-0472">Membrane</keyword>
<evidence type="ECO:0000313" key="2">
    <source>
        <dbReference type="EMBL" id="MBD7908204.1"/>
    </source>
</evidence>
<feature type="transmembrane region" description="Helical" evidence="1">
    <location>
        <begin position="12"/>
        <end position="29"/>
    </location>
</feature>
<name>A0ABR8PJ86_9BACL</name>